<gene>
    <name evidence="9" type="ORF">PG996_004717</name>
</gene>
<accession>A0ABR1W666</accession>
<keyword evidence="2 7" id="KW-0812">Transmembrane</keyword>
<evidence type="ECO:0000256" key="4">
    <source>
        <dbReference type="ARBA" id="ARBA00023136"/>
    </source>
</evidence>
<keyword evidence="3 7" id="KW-1133">Transmembrane helix</keyword>
<proteinExistence type="inferred from homology"/>
<evidence type="ECO:0000313" key="10">
    <source>
        <dbReference type="Proteomes" id="UP001446871"/>
    </source>
</evidence>
<feature type="transmembrane region" description="Helical" evidence="7">
    <location>
        <begin position="37"/>
        <end position="57"/>
    </location>
</feature>
<feature type="region of interest" description="Disordered" evidence="6">
    <location>
        <begin position="378"/>
        <end position="411"/>
    </location>
</feature>
<evidence type="ECO:0000313" key="9">
    <source>
        <dbReference type="EMBL" id="KAK8078547.1"/>
    </source>
</evidence>
<protein>
    <recommendedName>
        <fullName evidence="8">Rhodopsin domain-containing protein</fullName>
    </recommendedName>
</protein>
<evidence type="ECO:0000259" key="8">
    <source>
        <dbReference type="Pfam" id="PF20684"/>
    </source>
</evidence>
<feature type="transmembrane region" description="Helical" evidence="7">
    <location>
        <begin position="158"/>
        <end position="182"/>
    </location>
</feature>
<evidence type="ECO:0000256" key="2">
    <source>
        <dbReference type="ARBA" id="ARBA00022692"/>
    </source>
</evidence>
<comment type="similarity">
    <text evidence="5">Belongs to the SAT4 family.</text>
</comment>
<sequence length="411" mass="45291">MQTTYGVEEPFLPAPTGYHEVDNHLARPQQRRGDTEIYWVTGAGNVLMLFFVGQRLYTKVAFSKGLSLDDGLLILAWLASIVVQGVIANSFSSGVAGVHISEMTLEKYESSQLAVYVTTLLHLFCAAAAKLSLTVFYLRLSPLKWYRRATWATMGIVGVYSIIMICCVAFACTPVAGFWRAYGGKGRCLDKRALYTASASMNTLTDIMLLALPIPMVYGLQMPIKRRLVALGVSAAGLLSIEVNLFVICPSMLTLYEFFHETKRRWDGNRSRRLSLESLPVTSLSTASTLTLKSSSTYIITTIDCGVPKSKDAKPQPEQDDHPRKKNKWHFFGGNASNDLRDDRSDPTSFQQQGLNGRNGSQVSIGLCDEADVKTMQRSASKLSMRSGREGDGEKGILMTTTVEVKHESGP</sequence>
<evidence type="ECO:0000256" key="6">
    <source>
        <dbReference type="SAM" id="MobiDB-lite"/>
    </source>
</evidence>
<evidence type="ECO:0000256" key="1">
    <source>
        <dbReference type="ARBA" id="ARBA00004141"/>
    </source>
</evidence>
<evidence type="ECO:0000256" key="5">
    <source>
        <dbReference type="ARBA" id="ARBA00038359"/>
    </source>
</evidence>
<evidence type="ECO:0000256" key="7">
    <source>
        <dbReference type="SAM" id="Phobius"/>
    </source>
</evidence>
<feature type="region of interest" description="Disordered" evidence="6">
    <location>
        <begin position="308"/>
        <end position="363"/>
    </location>
</feature>
<dbReference type="InterPro" id="IPR049326">
    <property type="entry name" value="Rhodopsin_dom_fungi"/>
</dbReference>
<feature type="transmembrane region" description="Helical" evidence="7">
    <location>
        <begin position="77"/>
        <end position="101"/>
    </location>
</feature>
<reference evidence="9 10" key="1">
    <citation type="submission" date="2023-01" db="EMBL/GenBank/DDBJ databases">
        <title>Analysis of 21 Apiospora genomes using comparative genomics revels a genus with tremendous synthesis potential of carbohydrate active enzymes and secondary metabolites.</title>
        <authorList>
            <person name="Sorensen T."/>
        </authorList>
    </citation>
    <scope>NUCLEOTIDE SEQUENCE [LARGE SCALE GENOMIC DNA]</scope>
    <source>
        <strain evidence="9 10">CBS 83171</strain>
    </source>
</reference>
<dbReference type="PANTHER" id="PTHR33048:SF124">
    <property type="entry name" value="INTEGRAL MEMBRANE PROTEIN"/>
    <property type="match status" value="1"/>
</dbReference>
<evidence type="ECO:0000256" key="3">
    <source>
        <dbReference type="ARBA" id="ARBA00022989"/>
    </source>
</evidence>
<feature type="compositionally biased region" description="Basic and acidic residues" evidence="6">
    <location>
        <begin position="309"/>
        <end position="323"/>
    </location>
</feature>
<dbReference type="InterPro" id="IPR052337">
    <property type="entry name" value="SAT4-like"/>
</dbReference>
<dbReference type="EMBL" id="JAQQWM010000002">
    <property type="protein sequence ID" value="KAK8078547.1"/>
    <property type="molecule type" value="Genomic_DNA"/>
</dbReference>
<feature type="transmembrane region" description="Helical" evidence="7">
    <location>
        <begin position="113"/>
        <end position="138"/>
    </location>
</feature>
<comment type="caution">
    <text evidence="9">The sequence shown here is derived from an EMBL/GenBank/DDBJ whole genome shotgun (WGS) entry which is preliminary data.</text>
</comment>
<dbReference type="PANTHER" id="PTHR33048">
    <property type="entry name" value="PTH11-LIKE INTEGRAL MEMBRANE PROTEIN (AFU_ORTHOLOGUE AFUA_5G11245)"/>
    <property type="match status" value="1"/>
</dbReference>
<feature type="transmembrane region" description="Helical" evidence="7">
    <location>
        <begin position="194"/>
        <end position="216"/>
    </location>
</feature>
<comment type="subcellular location">
    <subcellularLocation>
        <location evidence="1">Membrane</location>
        <topology evidence="1">Multi-pass membrane protein</topology>
    </subcellularLocation>
</comment>
<name>A0ABR1W666_9PEZI</name>
<feature type="domain" description="Rhodopsin" evidence="8">
    <location>
        <begin position="55"/>
        <end position="241"/>
    </location>
</feature>
<feature type="transmembrane region" description="Helical" evidence="7">
    <location>
        <begin position="228"/>
        <end position="256"/>
    </location>
</feature>
<organism evidence="9 10">
    <name type="scientific">Apiospora saccharicola</name>
    <dbReference type="NCBI Taxonomy" id="335842"/>
    <lineage>
        <taxon>Eukaryota</taxon>
        <taxon>Fungi</taxon>
        <taxon>Dikarya</taxon>
        <taxon>Ascomycota</taxon>
        <taxon>Pezizomycotina</taxon>
        <taxon>Sordariomycetes</taxon>
        <taxon>Xylariomycetidae</taxon>
        <taxon>Amphisphaeriales</taxon>
        <taxon>Apiosporaceae</taxon>
        <taxon>Apiospora</taxon>
    </lineage>
</organism>
<feature type="compositionally biased region" description="Polar residues" evidence="6">
    <location>
        <begin position="347"/>
        <end position="363"/>
    </location>
</feature>
<dbReference type="Pfam" id="PF20684">
    <property type="entry name" value="Fung_rhodopsin"/>
    <property type="match status" value="1"/>
</dbReference>
<keyword evidence="4 7" id="KW-0472">Membrane</keyword>
<keyword evidence="10" id="KW-1185">Reference proteome</keyword>
<dbReference type="Proteomes" id="UP001446871">
    <property type="component" value="Unassembled WGS sequence"/>
</dbReference>